<dbReference type="Gene3D" id="1.10.287.4290">
    <property type="match status" value="1"/>
</dbReference>
<dbReference type="FunFam" id="3.40.50.720:FF:000185">
    <property type="entry name" value="peroxisomal multifunctional enzyme type 2"/>
    <property type="match status" value="1"/>
</dbReference>
<dbReference type="InterPro" id="IPR003033">
    <property type="entry name" value="SCP2_sterol-bd_dom"/>
</dbReference>
<keyword evidence="7" id="KW-0576">Peroxisome</keyword>
<dbReference type="Gene3D" id="3.30.1050.10">
    <property type="entry name" value="SCP2 sterol-binding domain"/>
    <property type="match status" value="1"/>
</dbReference>
<dbReference type="GO" id="GO:0018812">
    <property type="term" value="F:3-hydroxyacyl-CoA dehydratase activity"/>
    <property type="evidence" value="ECO:0007669"/>
    <property type="project" value="UniProtKB-ARBA"/>
</dbReference>
<dbReference type="InterPro" id="IPR036527">
    <property type="entry name" value="SCP2_sterol-bd_dom_sf"/>
</dbReference>
<evidence type="ECO:0000256" key="5">
    <source>
        <dbReference type="ARBA" id="ARBA00023002"/>
    </source>
</evidence>
<dbReference type="InterPro" id="IPR029069">
    <property type="entry name" value="HotDog_dom_sf"/>
</dbReference>
<dbReference type="AlphaFoldDB" id="A0A3R7QGV2"/>
<dbReference type="SUPFAM" id="SSF55718">
    <property type="entry name" value="SCP-like"/>
    <property type="match status" value="1"/>
</dbReference>
<dbReference type="Proteomes" id="UP000283509">
    <property type="component" value="Unassembled WGS sequence"/>
</dbReference>
<keyword evidence="9" id="KW-0456">Lyase</keyword>
<dbReference type="Pfam" id="PF02036">
    <property type="entry name" value="SCP2"/>
    <property type="match status" value="1"/>
</dbReference>
<comment type="subcellular location">
    <subcellularLocation>
        <location evidence="1">Peroxisome</location>
    </subcellularLocation>
</comment>
<dbReference type="CDD" id="cd05353">
    <property type="entry name" value="hydroxyacyl-CoA-like_DH_SDR_c-like"/>
    <property type="match status" value="1"/>
</dbReference>
<dbReference type="GO" id="GO:0016491">
    <property type="term" value="F:oxidoreductase activity"/>
    <property type="evidence" value="ECO:0007669"/>
    <property type="project" value="UniProtKB-KW"/>
</dbReference>
<dbReference type="GO" id="GO:0005777">
    <property type="term" value="C:peroxisome"/>
    <property type="evidence" value="ECO:0007669"/>
    <property type="project" value="UniProtKB-SubCell"/>
</dbReference>
<dbReference type="GO" id="GO:0006635">
    <property type="term" value="P:fatty acid beta-oxidation"/>
    <property type="evidence" value="ECO:0007669"/>
    <property type="project" value="UniProtKB-UniPathway"/>
</dbReference>
<dbReference type="UniPathway" id="UPA00659"/>
<protein>
    <recommendedName>
        <fullName evidence="10">Peroxisomal multifunctional enzyme type 2</fullName>
    </recommendedName>
</protein>
<dbReference type="Pfam" id="PF22622">
    <property type="entry name" value="MFE-2_hydrat-2_N"/>
    <property type="match status" value="1"/>
</dbReference>
<evidence type="ECO:0000256" key="7">
    <source>
        <dbReference type="ARBA" id="ARBA00023140"/>
    </source>
</evidence>
<evidence type="ECO:0000256" key="9">
    <source>
        <dbReference type="ARBA" id="ARBA00023239"/>
    </source>
</evidence>
<dbReference type="Pfam" id="PF00106">
    <property type="entry name" value="adh_short"/>
    <property type="match status" value="1"/>
</dbReference>
<dbReference type="Pfam" id="PF01575">
    <property type="entry name" value="MaoC_dehydratas"/>
    <property type="match status" value="1"/>
</dbReference>
<evidence type="ECO:0000313" key="13">
    <source>
        <dbReference type="Proteomes" id="UP000283509"/>
    </source>
</evidence>
<dbReference type="SUPFAM" id="SSF51735">
    <property type="entry name" value="NAD(P)-binding Rossmann-fold domains"/>
    <property type="match status" value="1"/>
</dbReference>
<keyword evidence="4" id="KW-0276">Fatty acid metabolism</keyword>
<comment type="caution">
    <text evidence="12">The sequence shown here is derived from an EMBL/GenBank/DDBJ whole genome shotgun (WGS) entry which is preliminary data.</text>
</comment>
<evidence type="ECO:0000256" key="6">
    <source>
        <dbReference type="ARBA" id="ARBA00023098"/>
    </source>
</evidence>
<dbReference type="PROSITE" id="PS00061">
    <property type="entry name" value="ADH_SHORT"/>
    <property type="match status" value="1"/>
</dbReference>
<feature type="domain" description="Ketoreductase" evidence="11">
    <location>
        <begin position="10"/>
        <end position="184"/>
    </location>
</feature>
<evidence type="ECO:0000259" key="11">
    <source>
        <dbReference type="SMART" id="SM00822"/>
    </source>
</evidence>
<evidence type="ECO:0000256" key="2">
    <source>
        <dbReference type="ARBA" id="ARBA00005005"/>
    </source>
</evidence>
<evidence type="ECO:0000256" key="8">
    <source>
        <dbReference type="ARBA" id="ARBA00023235"/>
    </source>
</evidence>
<dbReference type="PANTHER" id="PTHR45024">
    <property type="entry name" value="DEHYDROGENASES, SHORT CHAIN"/>
    <property type="match status" value="1"/>
</dbReference>
<evidence type="ECO:0000256" key="4">
    <source>
        <dbReference type="ARBA" id="ARBA00022832"/>
    </source>
</evidence>
<dbReference type="EMBL" id="QCYY01002871">
    <property type="protein sequence ID" value="ROT66959.1"/>
    <property type="molecule type" value="Genomic_DNA"/>
</dbReference>
<dbReference type="InterPro" id="IPR020904">
    <property type="entry name" value="Sc_DH/Rdtase_CS"/>
</dbReference>
<name>A0A3R7QGV2_PENVA</name>
<proteinExistence type="inferred from homology"/>
<evidence type="ECO:0000256" key="1">
    <source>
        <dbReference type="ARBA" id="ARBA00004275"/>
    </source>
</evidence>
<dbReference type="GO" id="GO:0016853">
    <property type="term" value="F:isomerase activity"/>
    <property type="evidence" value="ECO:0007669"/>
    <property type="project" value="UniProtKB-KW"/>
</dbReference>
<dbReference type="FunFam" id="3.10.129.10:FF:000013">
    <property type="entry name" value="Peroxisomal multifunctional enzyme type 2"/>
    <property type="match status" value="1"/>
</dbReference>
<keyword evidence="13" id="KW-1185">Reference proteome</keyword>
<comment type="pathway">
    <text evidence="2">Lipid metabolism; fatty acid beta-oxidation.</text>
</comment>
<reference evidence="12 13" key="2">
    <citation type="submission" date="2019-01" db="EMBL/GenBank/DDBJ databases">
        <title>The decoding of complex shrimp genome reveals the adaptation for benthos swimmer, frequently molting mechanism and breeding impact on genome.</title>
        <authorList>
            <person name="Sun Y."/>
            <person name="Gao Y."/>
            <person name="Yu Y."/>
        </authorList>
    </citation>
    <scope>NUCLEOTIDE SEQUENCE [LARGE SCALE GENOMIC DNA]</scope>
    <source>
        <tissue evidence="12">Muscle</tissue>
    </source>
</reference>
<dbReference type="InterPro" id="IPR054357">
    <property type="entry name" value="MFE-2_N"/>
</dbReference>
<reference evidence="12 13" key="1">
    <citation type="submission" date="2018-04" db="EMBL/GenBank/DDBJ databases">
        <authorList>
            <person name="Zhang X."/>
            <person name="Yuan J."/>
            <person name="Li F."/>
            <person name="Xiang J."/>
        </authorList>
    </citation>
    <scope>NUCLEOTIDE SEQUENCE [LARGE SCALE GENOMIC DNA]</scope>
    <source>
        <tissue evidence="12">Muscle</tissue>
    </source>
</reference>
<dbReference type="InterPro" id="IPR057326">
    <property type="entry name" value="KR_dom"/>
</dbReference>
<dbReference type="SUPFAM" id="SSF54637">
    <property type="entry name" value="Thioesterase/thiol ester dehydrase-isomerase"/>
    <property type="match status" value="2"/>
</dbReference>
<dbReference type="PRINTS" id="PR00080">
    <property type="entry name" value="SDRFAMILY"/>
</dbReference>
<dbReference type="InterPro" id="IPR002347">
    <property type="entry name" value="SDR_fam"/>
</dbReference>
<dbReference type="FunFam" id="3.30.1050.10:FF:000001">
    <property type="entry name" value="Putative Non-specific lipid-transfer protein"/>
    <property type="match status" value="1"/>
</dbReference>
<dbReference type="InterPro" id="IPR036291">
    <property type="entry name" value="NAD(P)-bd_dom_sf"/>
</dbReference>
<dbReference type="InterPro" id="IPR002539">
    <property type="entry name" value="MaoC-like_dom"/>
</dbReference>
<dbReference type="CDD" id="cd03448">
    <property type="entry name" value="HDE_HSD"/>
    <property type="match status" value="1"/>
</dbReference>
<keyword evidence="5" id="KW-0560">Oxidoreductase</keyword>
<organism evidence="12 13">
    <name type="scientific">Penaeus vannamei</name>
    <name type="common">Whiteleg shrimp</name>
    <name type="synonym">Litopenaeus vannamei</name>
    <dbReference type="NCBI Taxonomy" id="6689"/>
    <lineage>
        <taxon>Eukaryota</taxon>
        <taxon>Metazoa</taxon>
        <taxon>Ecdysozoa</taxon>
        <taxon>Arthropoda</taxon>
        <taxon>Crustacea</taxon>
        <taxon>Multicrustacea</taxon>
        <taxon>Malacostraca</taxon>
        <taxon>Eumalacostraca</taxon>
        <taxon>Eucarida</taxon>
        <taxon>Decapoda</taxon>
        <taxon>Dendrobranchiata</taxon>
        <taxon>Penaeoidea</taxon>
        <taxon>Penaeidae</taxon>
        <taxon>Penaeus</taxon>
    </lineage>
</organism>
<sequence length="740" mass="79776">MDSKLRFDGKVAIVTGAGGGLGKAYALLFGSRGAKVVVNDLGGSKKGEGSSSKLADQVVEEIRSAGGTAVANYDSVEDGDKIVKTALDNFGRVDIVVNNAGILRDRSFARISDTDWDLIQRVHLRGSFMVTRAAFPIMKEQKFGRIIMTASTSGIYGNFGQANYGAAKLGLLGLSNTVAIEGRKYNIHCNTIAPVGGTRLTEGILPPDLFDQLKPEYVAPLVAWLCHEDCEDTGGLFEAAGGWYGKYRWERTQGHFCRKYIEEEVTPEAVRDSWEKITDFTDAYHPASNHEDTGILAAGLQDLKPWKEIQAKPASATGAVTSGPISAVGVKVGPSSFTYEPKDVILYALGVGASVQDEDGLKFLYENDEDFTPLPTFSIVPSQAVMFGGNLWSNIPGWSVDLTKLLHGEMYIECVKPLASGATLNTSLEVVDVLDKKSGAVMIIDTLTTDESGETVAKAQWSTFHVGDGNFGGPRTSNRLVPLCDPPSRKPDATEEFKTDVDQAALYRLSGDRNPMHIDPSFAAMGGFQQPILHGLCSYGITCRIILKHFCGNDVSKFKAIKCRFAKPVLPGQTLVVNMWKEGARVFFTCSVKETGKDCLTGGYVDIVESGASAESASAPSKPELASAAVFHEMSQRLAGDPDMAKKVKAVFLWNINLDKKPVGQWTVDLKNAPGSIYEGAPRNGLKPDVTLTLEDADLVAMVTGKLNAQKAFMSGKLKVSGKVMLTQKLQGLLKPQAKM</sequence>
<dbReference type="SMART" id="SM00822">
    <property type="entry name" value="PKS_KR"/>
    <property type="match status" value="1"/>
</dbReference>
<dbReference type="Gene3D" id="3.10.129.10">
    <property type="entry name" value="Hotdog Thioesterase"/>
    <property type="match status" value="1"/>
</dbReference>
<dbReference type="PRINTS" id="PR00081">
    <property type="entry name" value="GDHRDH"/>
</dbReference>
<gene>
    <name evidence="12" type="ORF">C7M84_014959</name>
</gene>
<dbReference type="Gene3D" id="3.40.50.720">
    <property type="entry name" value="NAD(P)-binding Rossmann-like Domain"/>
    <property type="match status" value="1"/>
</dbReference>
<dbReference type="STRING" id="6689.A0A3R7QGV2"/>
<dbReference type="PANTHER" id="PTHR45024:SF2">
    <property type="entry name" value="SCP2 DOMAIN-CONTAINING PROTEIN"/>
    <property type="match status" value="1"/>
</dbReference>
<dbReference type="InterPro" id="IPR051687">
    <property type="entry name" value="Peroxisomal_Beta-Oxidation"/>
</dbReference>
<keyword evidence="8" id="KW-0413">Isomerase</keyword>
<dbReference type="OrthoDB" id="3592703at2759"/>
<accession>A0A3R7QGV2</accession>
<evidence type="ECO:0000256" key="3">
    <source>
        <dbReference type="ARBA" id="ARBA00006484"/>
    </source>
</evidence>
<comment type="similarity">
    <text evidence="3">Belongs to the short-chain dehydrogenases/reductases (SDR) family.</text>
</comment>
<evidence type="ECO:0000313" key="12">
    <source>
        <dbReference type="EMBL" id="ROT66959.1"/>
    </source>
</evidence>
<evidence type="ECO:0000256" key="10">
    <source>
        <dbReference type="ARBA" id="ARBA00073497"/>
    </source>
</evidence>
<keyword evidence="6" id="KW-0443">Lipid metabolism</keyword>